<feature type="domain" description="Solute-binding protein family 3/N-terminal" evidence="8">
    <location>
        <begin position="48"/>
        <end position="274"/>
    </location>
</feature>
<evidence type="ECO:0000256" key="2">
    <source>
        <dbReference type="ARBA" id="ARBA00010333"/>
    </source>
</evidence>
<protein>
    <submittedName>
        <fullName evidence="10">Putative ABC transporter extracellular-binding protein YckB</fullName>
    </submittedName>
    <submittedName>
        <fullName evidence="9">Transporter substrate-binding domain-containing protein</fullName>
    </submittedName>
</protein>
<feature type="chain" id="PRO_5041058737" evidence="7">
    <location>
        <begin position="30"/>
        <end position="291"/>
    </location>
</feature>
<evidence type="ECO:0000313" key="10">
    <source>
        <dbReference type="EMBL" id="TWL30786.1"/>
    </source>
</evidence>
<evidence type="ECO:0000256" key="7">
    <source>
        <dbReference type="SAM" id="SignalP"/>
    </source>
</evidence>
<dbReference type="InterPro" id="IPR018313">
    <property type="entry name" value="SBP_3_CS"/>
</dbReference>
<dbReference type="Gene3D" id="3.40.190.10">
    <property type="entry name" value="Periplasmic binding protein-like II"/>
    <property type="match status" value="2"/>
</dbReference>
<organism evidence="10 11">
    <name type="scientific">Bacillus licheniformis</name>
    <dbReference type="NCBI Taxonomy" id="1402"/>
    <lineage>
        <taxon>Bacteria</taxon>
        <taxon>Bacillati</taxon>
        <taxon>Bacillota</taxon>
        <taxon>Bacilli</taxon>
        <taxon>Bacillales</taxon>
        <taxon>Bacillaceae</taxon>
        <taxon>Bacillus</taxon>
    </lineage>
</organism>
<reference evidence="9 12" key="2">
    <citation type="submission" date="2020-12" db="EMBL/GenBank/DDBJ databases">
        <title>FDA dAtabase for Regulatory Grade micrObial Sequences (FDA-ARGOS): Supporting development and validation of Infectious Disease Dx tests.</title>
        <authorList>
            <person name="Nelson B."/>
            <person name="Plummer A."/>
            <person name="Tallon L."/>
            <person name="Sadzewicz L."/>
            <person name="Zhao X."/>
            <person name="Boylan J."/>
            <person name="Ott S."/>
            <person name="Bowen H."/>
            <person name="Vavikolanu K."/>
            <person name="Mehta A."/>
            <person name="Aluvathingal J."/>
            <person name="Nadendla S."/>
            <person name="Myers T."/>
            <person name="Yan Y."/>
            <person name="Sichtig H."/>
        </authorList>
    </citation>
    <scope>NUCLEOTIDE SEQUENCE [LARGE SCALE GENOMIC DNA]</scope>
    <source>
        <strain evidence="9 12">FDAARGOS_923</strain>
    </source>
</reference>
<proteinExistence type="inferred from homology"/>
<dbReference type="SMART" id="SM00062">
    <property type="entry name" value="PBPb"/>
    <property type="match status" value="1"/>
</dbReference>
<dbReference type="GO" id="GO:0005886">
    <property type="term" value="C:plasma membrane"/>
    <property type="evidence" value="ECO:0007669"/>
    <property type="project" value="UniProtKB-SubCell"/>
</dbReference>
<name>A0A1Y0YAT5_BACLI</name>
<dbReference type="OMA" id="YPTSYHD"/>
<keyword evidence="3 7" id="KW-0732">Signal</keyword>
<evidence type="ECO:0000256" key="5">
    <source>
        <dbReference type="ARBA" id="ARBA00023288"/>
    </source>
</evidence>
<evidence type="ECO:0000313" key="12">
    <source>
        <dbReference type="Proteomes" id="UP000595038"/>
    </source>
</evidence>
<dbReference type="PANTHER" id="PTHR35936:SF34">
    <property type="entry name" value="ABC TRANSPORTER EXTRACELLULAR-BINDING PROTEIN YCKB-RELATED"/>
    <property type="match status" value="1"/>
</dbReference>
<reference evidence="10 11" key="1">
    <citation type="submission" date="2019-06" db="EMBL/GenBank/DDBJ databases">
        <title>Genome sequence analysis of &gt;100 Bacillus licheniformis strains suggests intrinsic resistance to this species.</title>
        <authorList>
            <person name="Wels M."/>
            <person name="Siezen R.J."/>
            <person name="Johansen E."/>
            <person name="Stuer-Lauridsen B."/>
            <person name="Bjerre K."/>
            <person name="Nielsen B.K.K."/>
        </authorList>
    </citation>
    <scope>NUCLEOTIDE SEQUENCE [LARGE SCALE GENOMIC DNA]</scope>
    <source>
        <strain evidence="10 11">BAC-16736</strain>
    </source>
</reference>
<dbReference type="EMBL" id="NILC01000014">
    <property type="protein sequence ID" value="TWL30786.1"/>
    <property type="molecule type" value="Genomic_DNA"/>
</dbReference>
<evidence type="ECO:0000256" key="3">
    <source>
        <dbReference type="ARBA" id="ARBA00022729"/>
    </source>
</evidence>
<evidence type="ECO:0000313" key="11">
    <source>
        <dbReference type="Proteomes" id="UP000435910"/>
    </source>
</evidence>
<dbReference type="EMBL" id="CP065647">
    <property type="protein sequence ID" value="QPR72990.1"/>
    <property type="molecule type" value="Genomic_DNA"/>
</dbReference>
<gene>
    <name evidence="10" type="ORF">CHCC16736_1820</name>
    <name evidence="9" type="ORF">I6G80_01305</name>
</gene>
<dbReference type="Proteomes" id="UP000435910">
    <property type="component" value="Unassembled WGS sequence"/>
</dbReference>
<sequence>MNKLHTYKRITLLITVLALALITAACSTAQNKAENKKTAWDEIKEKGKIVVATSGTLYPTSYHDTDSGKDKLTGYEVEVIREAAERLDLDVEFKEMGFDGMLTAVGSGQVDAAANDITMTDDRKEKFLFSTPYKYSFGTAIVRKKDLSGIHTLEDLKGKKAAGAATTVYMDIARKYGAEEVIYDNATNDQFLKDVANGRTDVILNDYYLQKLALAAMPDLDLTIHPDLKYYPHQQGMIMKKGNTELKKQFDKTIDEMLKDGTIKKISKKFFGGADVSKKQDIDYIDVDVNK</sequence>
<comment type="similarity">
    <text evidence="2 6">Belongs to the bacterial solute-binding protein 3 family.</text>
</comment>
<evidence type="ECO:0000256" key="4">
    <source>
        <dbReference type="ARBA" id="ARBA00023139"/>
    </source>
</evidence>
<dbReference type="PANTHER" id="PTHR35936">
    <property type="entry name" value="MEMBRANE-BOUND LYTIC MUREIN TRANSGLYCOSYLASE F"/>
    <property type="match status" value="1"/>
</dbReference>
<keyword evidence="5" id="KW-0449">Lipoprotein</keyword>
<dbReference type="AlphaFoldDB" id="A0A1Y0YAT5"/>
<feature type="signal peptide" evidence="7">
    <location>
        <begin position="1"/>
        <end position="29"/>
    </location>
</feature>
<dbReference type="SUPFAM" id="SSF53850">
    <property type="entry name" value="Periplasmic binding protein-like II"/>
    <property type="match status" value="1"/>
</dbReference>
<keyword evidence="4" id="KW-0564">Palmitate</keyword>
<dbReference type="PROSITE" id="PS51257">
    <property type="entry name" value="PROKAR_LIPOPROTEIN"/>
    <property type="match status" value="1"/>
</dbReference>
<evidence type="ECO:0000256" key="1">
    <source>
        <dbReference type="ARBA" id="ARBA00004193"/>
    </source>
</evidence>
<evidence type="ECO:0000259" key="8">
    <source>
        <dbReference type="SMART" id="SM00062"/>
    </source>
</evidence>
<dbReference type="InterPro" id="IPR001638">
    <property type="entry name" value="Solute-binding_3/MltF_N"/>
</dbReference>
<evidence type="ECO:0000313" key="9">
    <source>
        <dbReference type="EMBL" id="QPR72990.1"/>
    </source>
</evidence>
<dbReference type="RefSeq" id="WP_003178801.1">
    <property type="nucleotide sequence ID" value="NZ_BEXU01000019.1"/>
</dbReference>
<evidence type="ECO:0000256" key="6">
    <source>
        <dbReference type="RuleBase" id="RU003744"/>
    </source>
</evidence>
<dbReference type="Pfam" id="PF00497">
    <property type="entry name" value="SBP_bac_3"/>
    <property type="match status" value="1"/>
</dbReference>
<dbReference type="Proteomes" id="UP000595038">
    <property type="component" value="Chromosome"/>
</dbReference>
<comment type="subcellular location">
    <subcellularLocation>
        <location evidence="1">Cell membrane</location>
        <topology evidence="1">Lipid-anchor</topology>
    </subcellularLocation>
</comment>
<dbReference type="PROSITE" id="PS01039">
    <property type="entry name" value="SBP_BACTERIAL_3"/>
    <property type="match status" value="1"/>
</dbReference>
<accession>A0A1Y0YAT5</accession>
<dbReference type="GeneID" id="92858655"/>